<evidence type="ECO:0000313" key="3">
    <source>
        <dbReference type="Proteomes" id="UP000633365"/>
    </source>
</evidence>
<dbReference type="PANTHER" id="PTHR48098:SF6">
    <property type="entry name" value="FERRI-BACILLIBACTIN ESTERASE BESA"/>
    <property type="match status" value="1"/>
</dbReference>
<comment type="caution">
    <text evidence="2">The sequence shown here is derived from an EMBL/GenBank/DDBJ whole genome shotgun (WGS) entry which is preliminary data.</text>
</comment>
<keyword evidence="3" id="KW-1185">Reference proteome</keyword>
<keyword evidence="2" id="KW-0378">Hydrolase</keyword>
<dbReference type="AlphaFoldDB" id="A0A935C290"/>
<evidence type="ECO:0000256" key="1">
    <source>
        <dbReference type="SAM" id="SignalP"/>
    </source>
</evidence>
<dbReference type="GO" id="GO:0016787">
    <property type="term" value="F:hydrolase activity"/>
    <property type="evidence" value="ECO:0007669"/>
    <property type="project" value="UniProtKB-KW"/>
</dbReference>
<protein>
    <submittedName>
        <fullName evidence="2">Alpha/beta hydrolase</fullName>
    </submittedName>
</protein>
<evidence type="ECO:0000313" key="2">
    <source>
        <dbReference type="EMBL" id="MBK6089100.1"/>
    </source>
</evidence>
<sequence>MKRLTAIMLMAVIVTLLLASCGENGNNDLHTLYFKDIEKRKEVVAVFENHESKAATEVKMKSVGEDQYGCTYSCEGDPSAYDTVHFSYDGFHTTKVAFNRCVSGWYNSKHGFLPYTEGSDDPYESRVLNCVDSDDTFIYNNEMYDDVTLTFNGYDKVLHIWTPDDYDPSSDEKYATVYLLDGQVMIYLGFPGETLLKSENADVQVQSMTAATGYQAIVVAVDTFGDAKQDYTRMDELVPDLGELAFEEETKKCGTLLSDFIADTAVPYVQQHYNVYTDALHTSVVGKSLGGLEAFYIALEHPELFGTAGVMSPSFMLYTDESWRSYLSKKSFDKQAPFLYFYCGNEEADNGDVTDEMVARIKEMGYPEDRFAYRREEIGGHETSFWRGIFSEFLNAMVYQGR</sequence>
<dbReference type="SUPFAM" id="SSF53474">
    <property type="entry name" value="alpha/beta-Hydrolases"/>
    <property type="match status" value="1"/>
</dbReference>
<gene>
    <name evidence="2" type="ORF">JKK62_10695</name>
</gene>
<dbReference type="InterPro" id="IPR029058">
    <property type="entry name" value="AB_hydrolase_fold"/>
</dbReference>
<dbReference type="PROSITE" id="PS51257">
    <property type="entry name" value="PROKAR_LIPOPROTEIN"/>
    <property type="match status" value="1"/>
</dbReference>
<dbReference type="PANTHER" id="PTHR48098">
    <property type="entry name" value="ENTEROCHELIN ESTERASE-RELATED"/>
    <property type="match status" value="1"/>
</dbReference>
<dbReference type="Gene3D" id="3.40.50.1820">
    <property type="entry name" value="alpha/beta hydrolase"/>
    <property type="match status" value="1"/>
</dbReference>
<feature type="chain" id="PRO_5039277825" evidence="1">
    <location>
        <begin position="20"/>
        <end position="402"/>
    </location>
</feature>
<dbReference type="EMBL" id="JAEQMG010000114">
    <property type="protein sequence ID" value="MBK6089100.1"/>
    <property type="molecule type" value="Genomic_DNA"/>
</dbReference>
<dbReference type="RefSeq" id="WP_201427894.1">
    <property type="nucleotide sequence ID" value="NZ_JAEQMG010000114.1"/>
</dbReference>
<dbReference type="InterPro" id="IPR000801">
    <property type="entry name" value="Esterase-like"/>
</dbReference>
<reference evidence="2" key="1">
    <citation type="submission" date="2021-01" db="EMBL/GenBank/DDBJ databases">
        <title>Genome public.</title>
        <authorList>
            <person name="Liu C."/>
            <person name="Sun Q."/>
        </authorList>
    </citation>
    <scope>NUCLEOTIDE SEQUENCE</scope>
    <source>
        <strain evidence="2">M6</strain>
    </source>
</reference>
<accession>A0A935C290</accession>
<dbReference type="Pfam" id="PF00756">
    <property type="entry name" value="Esterase"/>
    <property type="match status" value="1"/>
</dbReference>
<name>A0A935C290_9FIRM</name>
<keyword evidence="1" id="KW-0732">Signal</keyword>
<proteinExistence type="predicted"/>
<organism evidence="2 3">
    <name type="scientific">Ruminococcus difficilis</name>
    <dbReference type="NCBI Taxonomy" id="2763069"/>
    <lineage>
        <taxon>Bacteria</taxon>
        <taxon>Bacillati</taxon>
        <taxon>Bacillota</taxon>
        <taxon>Clostridia</taxon>
        <taxon>Eubacteriales</taxon>
        <taxon>Oscillospiraceae</taxon>
        <taxon>Ruminococcus</taxon>
    </lineage>
</organism>
<dbReference type="InterPro" id="IPR050583">
    <property type="entry name" value="Mycobacterial_A85_antigen"/>
</dbReference>
<dbReference type="Proteomes" id="UP000633365">
    <property type="component" value="Unassembled WGS sequence"/>
</dbReference>
<feature type="signal peptide" evidence="1">
    <location>
        <begin position="1"/>
        <end position="19"/>
    </location>
</feature>